<dbReference type="EMBL" id="WWBZ02000016">
    <property type="protein sequence ID" value="KAF4309236.1"/>
    <property type="molecule type" value="Genomic_DNA"/>
</dbReference>
<comment type="caution">
    <text evidence="2">The sequence shown here is derived from an EMBL/GenBank/DDBJ whole genome shotgun (WGS) entry which is preliminary data.</text>
</comment>
<dbReference type="Proteomes" id="UP000572817">
    <property type="component" value="Unassembled WGS sequence"/>
</dbReference>
<evidence type="ECO:0000313" key="2">
    <source>
        <dbReference type="EMBL" id="KAF4309236.1"/>
    </source>
</evidence>
<evidence type="ECO:0000313" key="3">
    <source>
        <dbReference type="Proteomes" id="UP000572817"/>
    </source>
</evidence>
<reference evidence="2" key="1">
    <citation type="submission" date="2020-04" db="EMBL/GenBank/DDBJ databases">
        <title>Genome Assembly and Annotation of Botryosphaeria dothidea sdau 11-99, a Latent Pathogen of Apple Fruit Ring Rot in China.</title>
        <authorList>
            <person name="Yu C."/>
            <person name="Diao Y."/>
            <person name="Lu Q."/>
            <person name="Zhao J."/>
            <person name="Cui S."/>
            <person name="Peng C."/>
            <person name="He B."/>
            <person name="Liu H."/>
        </authorList>
    </citation>
    <scope>NUCLEOTIDE SEQUENCE [LARGE SCALE GENOMIC DNA]</scope>
    <source>
        <strain evidence="2">Sdau11-99</strain>
    </source>
</reference>
<dbReference type="OrthoDB" id="3945379at2759"/>
<evidence type="ECO:0000256" key="1">
    <source>
        <dbReference type="SAM" id="MobiDB-lite"/>
    </source>
</evidence>
<organism evidence="2 3">
    <name type="scientific">Botryosphaeria dothidea</name>
    <dbReference type="NCBI Taxonomy" id="55169"/>
    <lineage>
        <taxon>Eukaryota</taxon>
        <taxon>Fungi</taxon>
        <taxon>Dikarya</taxon>
        <taxon>Ascomycota</taxon>
        <taxon>Pezizomycotina</taxon>
        <taxon>Dothideomycetes</taxon>
        <taxon>Dothideomycetes incertae sedis</taxon>
        <taxon>Botryosphaeriales</taxon>
        <taxon>Botryosphaeriaceae</taxon>
        <taxon>Botryosphaeria</taxon>
    </lineage>
</organism>
<sequence>MVDETIERYTSYGRGGAGNLRRRSELRAAETVLVQSKDDEESSTGRRRSSVWSLSSSPGSRRDSIWKAAANVFRRHSSADDGVLEPKE</sequence>
<dbReference type="AlphaFoldDB" id="A0A8H4N7Z8"/>
<keyword evidence="3" id="KW-1185">Reference proteome</keyword>
<feature type="compositionally biased region" description="Low complexity" evidence="1">
    <location>
        <begin position="50"/>
        <end position="59"/>
    </location>
</feature>
<name>A0A8H4N7Z8_9PEZI</name>
<gene>
    <name evidence="2" type="ORF">GTA08_BOTSDO01883</name>
</gene>
<protein>
    <submittedName>
        <fullName evidence="2">Uncharacterized protein</fullName>
    </submittedName>
</protein>
<feature type="region of interest" description="Disordered" evidence="1">
    <location>
        <begin position="32"/>
        <end position="61"/>
    </location>
</feature>
<proteinExistence type="predicted"/>
<accession>A0A8H4N7Z8</accession>